<evidence type="ECO:0000313" key="2">
    <source>
        <dbReference type="EMBL" id="SDI44563.1"/>
    </source>
</evidence>
<feature type="region of interest" description="Disordered" evidence="1">
    <location>
        <begin position="1"/>
        <end position="45"/>
    </location>
</feature>
<protein>
    <submittedName>
        <fullName evidence="2">Uncharacterized protein</fullName>
    </submittedName>
</protein>
<keyword evidence="3" id="KW-1185">Reference proteome</keyword>
<sequence length="45" mass="5014">MSDPARRSADDQEALPRYTPGQSLGIYLGRRAASVPRRTSTRRPV</sequence>
<dbReference type="STRING" id="428992.SAMN05216272_109134"/>
<gene>
    <name evidence="2" type="ORF">SAMN05216272_109134</name>
</gene>
<dbReference type="Proteomes" id="UP000199636">
    <property type="component" value="Unassembled WGS sequence"/>
</dbReference>
<organism evidence="2 3">
    <name type="scientific">Pseudomonas panipatensis</name>
    <dbReference type="NCBI Taxonomy" id="428992"/>
    <lineage>
        <taxon>Bacteria</taxon>
        <taxon>Pseudomonadati</taxon>
        <taxon>Pseudomonadota</taxon>
        <taxon>Gammaproteobacteria</taxon>
        <taxon>Pseudomonadales</taxon>
        <taxon>Pseudomonadaceae</taxon>
        <taxon>Pseudomonas</taxon>
    </lineage>
</organism>
<proteinExistence type="predicted"/>
<dbReference type="AlphaFoldDB" id="A0A1G8KME7"/>
<feature type="compositionally biased region" description="Basic and acidic residues" evidence="1">
    <location>
        <begin position="1"/>
        <end position="10"/>
    </location>
</feature>
<dbReference type="EMBL" id="FNDS01000009">
    <property type="protein sequence ID" value="SDI44563.1"/>
    <property type="molecule type" value="Genomic_DNA"/>
</dbReference>
<reference evidence="3" key="1">
    <citation type="submission" date="2016-10" db="EMBL/GenBank/DDBJ databases">
        <authorList>
            <person name="Varghese N."/>
            <person name="Submissions S."/>
        </authorList>
    </citation>
    <scope>NUCLEOTIDE SEQUENCE [LARGE SCALE GENOMIC DNA]</scope>
    <source>
        <strain evidence="3">CCM 7469</strain>
    </source>
</reference>
<accession>A0A1G8KME7</accession>
<name>A0A1G8KME7_9PSED</name>
<evidence type="ECO:0000256" key="1">
    <source>
        <dbReference type="SAM" id="MobiDB-lite"/>
    </source>
</evidence>
<evidence type="ECO:0000313" key="3">
    <source>
        <dbReference type="Proteomes" id="UP000199636"/>
    </source>
</evidence>